<accession>A0A1W1H4X1</accession>
<dbReference type="Proteomes" id="UP000191931">
    <property type="component" value="Unassembled WGS sequence"/>
</dbReference>
<protein>
    <submittedName>
        <fullName evidence="1">Uncharacterized protein</fullName>
    </submittedName>
</protein>
<organism evidence="1 2">
    <name type="scientific">Desulfamplus magnetovallimortis</name>
    <dbReference type="NCBI Taxonomy" id="1246637"/>
    <lineage>
        <taxon>Bacteria</taxon>
        <taxon>Pseudomonadati</taxon>
        <taxon>Thermodesulfobacteriota</taxon>
        <taxon>Desulfobacteria</taxon>
        <taxon>Desulfobacterales</taxon>
        <taxon>Desulfobacteraceae</taxon>
        <taxon>Desulfamplus</taxon>
    </lineage>
</organism>
<name>A0A1W1H4X1_9BACT</name>
<sequence>MELSERYARRYLKQKASGIKLLNPSTMKTLTESVSSSKCQEISFKILKDAAKSYVFKQSTNQKNQAYIHNTAVHYSGWPCGNILH</sequence>
<evidence type="ECO:0000313" key="2">
    <source>
        <dbReference type="Proteomes" id="UP000191931"/>
    </source>
</evidence>
<keyword evidence="2" id="KW-1185">Reference proteome</keyword>
<gene>
    <name evidence="1" type="ORF">MTBBW1_10094</name>
</gene>
<evidence type="ECO:0000313" key="1">
    <source>
        <dbReference type="EMBL" id="SLM27435.1"/>
    </source>
</evidence>
<proteinExistence type="predicted"/>
<reference evidence="1 2" key="1">
    <citation type="submission" date="2017-03" db="EMBL/GenBank/DDBJ databases">
        <authorList>
            <person name="Afonso C.L."/>
            <person name="Miller P.J."/>
            <person name="Scott M.A."/>
            <person name="Spackman E."/>
            <person name="Goraichik I."/>
            <person name="Dimitrov K.M."/>
            <person name="Suarez D.L."/>
            <person name="Swayne D.E."/>
        </authorList>
    </citation>
    <scope>NUCLEOTIDE SEQUENCE [LARGE SCALE GENOMIC DNA]</scope>
    <source>
        <strain evidence="1">PRJEB14757</strain>
    </source>
</reference>
<dbReference type="AlphaFoldDB" id="A0A1W1H4X1"/>
<dbReference type="EMBL" id="FWEV01000001">
    <property type="protein sequence ID" value="SLM27435.1"/>
    <property type="molecule type" value="Genomic_DNA"/>
</dbReference>